<organism evidence="2 3">
    <name type="scientific">Colletotrichum tanaceti</name>
    <dbReference type="NCBI Taxonomy" id="1306861"/>
    <lineage>
        <taxon>Eukaryota</taxon>
        <taxon>Fungi</taxon>
        <taxon>Dikarya</taxon>
        <taxon>Ascomycota</taxon>
        <taxon>Pezizomycotina</taxon>
        <taxon>Sordariomycetes</taxon>
        <taxon>Hypocreomycetidae</taxon>
        <taxon>Glomerellales</taxon>
        <taxon>Glomerellaceae</taxon>
        <taxon>Colletotrichum</taxon>
        <taxon>Colletotrichum destructivum species complex</taxon>
    </lineage>
</organism>
<keyword evidence="3" id="KW-1185">Reference proteome</keyword>
<evidence type="ECO:0000313" key="2">
    <source>
        <dbReference type="EMBL" id="TKW59122.1"/>
    </source>
</evidence>
<accession>A0A4U6XTA2</accession>
<name>A0A4U6XTA2_9PEZI</name>
<dbReference type="STRING" id="1306861.A0A4U6XTA2"/>
<reference evidence="2 3" key="1">
    <citation type="journal article" date="2019" name="PLoS ONE">
        <title>Comparative genome analysis indicates high evolutionary potential of pathogenicity genes in Colletotrichum tanaceti.</title>
        <authorList>
            <person name="Lelwala R.V."/>
            <person name="Korhonen P.K."/>
            <person name="Young N.D."/>
            <person name="Scott J.B."/>
            <person name="Ades P.A."/>
            <person name="Gasser R.B."/>
            <person name="Taylor P.W.J."/>
        </authorList>
    </citation>
    <scope>NUCLEOTIDE SEQUENCE [LARGE SCALE GENOMIC DNA]</scope>
    <source>
        <strain evidence="2">BRIP57314</strain>
    </source>
</reference>
<dbReference type="SUPFAM" id="SSF49695">
    <property type="entry name" value="gamma-Crystallin-like"/>
    <property type="match status" value="1"/>
</dbReference>
<dbReference type="AlphaFoldDB" id="A0A4U6XTA2"/>
<dbReference type="EMBL" id="PJEX01000013">
    <property type="protein sequence ID" value="TKW59122.1"/>
    <property type="molecule type" value="Genomic_DNA"/>
</dbReference>
<dbReference type="InterPro" id="IPR011024">
    <property type="entry name" value="G_crystallin-like"/>
</dbReference>
<dbReference type="Proteomes" id="UP000310108">
    <property type="component" value="Unassembled WGS sequence"/>
</dbReference>
<gene>
    <name evidence="2" type="ORF">CTA1_848</name>
</gene>
<protein>
    <submittedName>
        <fullName evidence="2">Uncharacterized protein</fullName>
    </submittedName>
</protein>
<feature type="chain" id="PRO_5020937622" evidence="1">
    <location>
        <begin position="17"/>
        <end position="125"/>
    </location>
</feature>
<dbReference type="Gene3D" id="2.60.20.10">
    <property type="entry name" value="Crystallins"/>
    <property type="match status" value="1"/>
</dbReference>
<evidence type="ECO:0000256" key="1">
    <source>
        <dbReference type="SAM" id="SignalP"/>
    </source>
</evidence>
<keyword evidence="1" id="KW-0732">Signal</keyword>
<evidence type="ECO:0000313" key="3">
    <source>
        <dbReference type="Proteomes" id="UP000310108"/>
    </source>
</evidence>
<proteinExistence type="predicted"/>
<feature type="signal peptide" evidence="1">
    <location>
        <begin position="1"/>
        <end position="16"/>
    </location>
</feature>
<sequence>MKFLLAVIVGAGAALAGVVPRAGPAPPAAVGAPLEGSVQAITHLYICSNINFGGDCLNVEVSTGNCYNLNGWNDIVSSLGPDQGTSCTIYEHNGCSGAFVSNIVHPGISNLGDRGFNDRGKSDMT</sequence>
<comment type="caution">
    <text evidence="2">The sequence shown here is derived from an EMBL/GenBank/DDBJ whole genome shotgun (WGS) entry which is preliminary data.</text>
</comment>